<keyword evidence="2" id="KW-1185">Reference proteome</keyword>
<dbReference type="SUPFAM" id="SSF49344">
    <property type="entry name" value="CBD9-like"/>
    <property type="match status" value="1"/>
</dbReference>
<dbReference type="RefSeq" id="WP_184174329.1">
    <property type="nucleotide sequence ID" value="NZ_JACHGF010000003.1"/>
</dbReference>
<sequence length="211" mass="24162">MLQTDSEIIVQPGQWHHLPSPYFYHATDGQPATHRTQVRLRLTPSTLQLAFDCLDAPFHGANTYHEHNTDLWRQEVFELFIAEGAATPTRYLELELNPNNALFVGWIDNPNGLRPDHLAFVPYAEAGIRHRVTRQAGSWSGELEVPLSLIGPQSTSIYRLNFYRITLLHQPETKRWECDPTNCAFLGWRSTLSGERPAFHRPAYFGTLRIA</sequence>
<dbReference type="AlphaFoldDB" id="A0A840TJL1"/>
<organism evidence="1 2">
    <name type="scientific">Rhabdobacter roseus</name>
    <dbReference type="NCBI Taxonomy" id="1655419"/>
    <lineage>
        <taxon>Bacteria</taxon>
        <taxon>Pseudomonadati</taxon>
        <taxon>Bacteroidota</taxon>
        <taxon>Cytophagia</taxon>
        <taxon>Cytophagales</taxon>
        <taxon>Cytophagaceae</taxon>
        <taxon>Rhabdobacter</taxon>
    </lineage>
</organism>
<name>A0A840TJL1_9BACT</name>
<comment type="caution">
    <text evidence="1">The sequence shown here is derived from an EMBL/GenBank/DDBJ whole genome shotgun (WGS) entry which is preliminary data.</text>
</comment>
<gene>
    <name evidence="1" type="ORF">HNQ92_002529</name>
</gene>
<dbReference type="EMBL" id="JACHGF010000003">
    <property type="protein sequence ID" value="MBB5284386.1"/>
    <property type="molecule type" value="Genomic_DNA"/>
</dbReference>
<proteinExistence type="predicted"/>
<evidence type="ECO:0000313" key="1">
    <source>
        <dbReference type="EMBL" id="MBB5284386.1"/>
    </source>
</evidence>
<evidence type="ECO:0008006" key="3">
    <source>
        <dbReference type="Google" id="ProtNLM"/>
    </source>
</evidence>
<accession>A0A840TJL1</accession>
<dbReference type="Proteomes" id="UP000557307">
    <property type="component" value="Unassembled WGS sequence"/>
</dbReference>
<dbReference type="Gene3D" id="2.60.40.1190">
    <property type="match status" value="1"/>
</dbReference>
<reference evidence="1 2" key="1">
    <citation type="submission" date="2020-08" db="EMBL/GenBank/DDBJ databases">
        <title>Genomic Encyclopedia of Type Strains, Phase IV (KMG-IV): sequencing the most valuable type-strain genomes for metagenomic binning, comparative biology and taxonomic classification.</title>
        <authorList>
            <person name="Goeker M."/>
        </authorList>
    </citation>
    <scope>NUCLEOTIDE SEQUENCE [LARGE SCALE GENOMIC DNA]</scope>
    <source>
        <strain evidence="1 2">DSM 105074</strain>
    </source>
</reference>
<evidence type="ECO:0000313" key="2">
    <source>
        <dbReference type="Proteomes" id="UP000557307"/>
    </source>
</evidence>
<protein>
    <recommendedName>
        <fullName evidence="3">Carbohydrate-binding domain-containing protein</fullName>
    </recommendedName>
</protein>
<dbReference type="CDD" id="cd09620">
    <property type="entry name" value="CBM9_like_3"/>
    <property type="match status" value="1"/>
</dbReference>